<dbReference type="Gene3D" id="1.10.357.10">
    <property type="entry name" value="Tetracycline Repressor, domain 2"/>
    <property type="match status" value="1"/>
</dbReference>
<reference evidence="6 7" key="1">
    <citation type="submission" date="2019-11" db="EMBL/GenBank/DDBJ databases">
        <authorList>
            <person name="Cao P."/>
        </authorList>
    </citation>
    <scope>NUCLEOTIDE SEQUENCE [LARGE SCALE GENOMIC DNA]</scope>
    <source>
        <strain evidence="6 7">NEAU-AAG5</strain>
    </source>
</reference>
<dbReference type="InterPro" id="IPR001647">
    <property type="entry name" value="HTH_TetR"/>
</dbReference>
<evidence type="ECO:0000313" key="6">
    <source>
        <dbReference type="EMBL" id="MUN40262.1"/>
    </source>
</evidence>
<dbReference type="Proteomes" id="UP000432015">
    <property type="component" value="Unassembled WGS sequence"/>
</dbReference>
<dbReference type="Pfam" id="PF21597">
    <property type="entry name" value="TetR_C_43"/>
    <property type="match status" value="1"/>
</dbReference>
<evidence type="ECO:0000259" key="5">
    <source>
        <dbReference type="PROSITE" id="PS50977"/>
    </source>
</evidence>
<name>A0A7K1L759_9ACTN</name>
<dbReference type="InterPro" id="IPR049445">
    <property type="entry name" value="TetR_SbtR-like_C"/>
</dbReference>
<gene>
    <name evidence="6" type="ORF">GNZ18_27225</name>
</gene>
<dbReference type="SUPFAM" id="SSF48498">
    <property type="entry name" value="Tetracyclin repressor-like, C-terminal domain"/>
    <property type="match status" value="1"/>
</dbReference>
<dbReference type="InterPro" id="IPR050109">
    <property type="entry name" value="HTH-type_TetR-like_transc_reg"/>
</dbReference>
<proteinExistence type="predicted"/>
<keyword evidence="1" id="KW-0805">Transcription regulation</keyword>
<keyword evidence="3" id="KW-0804">Transcription</keyword>
<dbReference type="SUPFAM" id="SSF46689">
    <property type="entry name" value="Homeodomain-like"/>
    <property type="match status" value="1"/>
</dbReference>
<feature type="domain" description="HTH tetR-type" evidence="5">
    <location>
        <begin position="6"/>
        <end position="65"/>
    </location>
</feature>
<keyword evidence="7" id="KW-1185">Reference proteome</keyword>
<keyword evidence="2 4" id="KW-0238">DNA-binding</keyword>
<dbReference type="RefSeq" id="WP_312874767.1">
    <property type="nucleotide sequence ID" value="NZ_WOFH01000010.1"/>
</dbReference>
<dbReference type="EMBL" id="WOFH01000010">
    <property type="protein sequence ID" value="MUN40262.1"/>
    <property type="molecule type" value="Genomic_DNA"/>
</dbReference>
<sequence>MRADARRNRELIVEAALDRFAVSGPAASMEEIARAAGLGVGTLYRHFPDRRALVEEIAGRSLRCLRTGLRSLAEQDVPRRDVIARYVGYCAGQPLALIKALAEENEAPEERLELQDELNGLLEALARQAQEEGTVRGDISPREVVELLSVVVCRPGARADDALTRVALDGLRA</sequence>
<dbReference type="PANTHER" id="PTHR30055">
    <property type="entry name" value="HTH-TYPE TRANSCRIPTIONAL REGULATOR RUTR"/>
    <property type="match status" value="1"/>
</dbReference>
<evidence type="ECO:0000256" key="2">
    <source>
        <dbReference type="ARBA" id="ARBA00023125"/>
    </source>
</evidence>
<accession>A0A7K1L759</accession>
<dbReference type="InterPro" id="IPR009057">
    <property type="entry name" value="Homeodomain-like_sf"/>
</dbReference>
<dbReference type="AlphaFoldDB" id="A0A7K1L759"/>
<dbReference type="PROSITE" id="PS50977">
    <property type="entry name" value="HTH_TETR_2"/>
    <property type="match status" value="1"/>
</dbReference>
<dbReference type="GO" id="GO:0003700">
    <property type="term" value="F:DNA-binding transcription factor activity"/>
    <property type="evidence" value="ECO:0007669"/>
    <property type="project" value="TreeGrafter"/>
</dbReference>
<comment type="caution">
    <text evidence="6">The sequence shown here is derived from an EMBL/GenBank/DDBJ whole genome shotgun (WGS) entry which is preliminary data.</text>
</comment>
<dbReference type="GO" id="GO:0000976">
    <property type="term" value="F:transcription cis-regulatory region binding"/>
    <property type="evidence" value="ECO:0007669"/>
    <property type="project" value="TreeGrafter"/>
</dbReference>
<dbReference type="Pfam" id="PF00440">
    <property type="entry name" value="TetR_N"/>
    <property type="match status" value="1"/>
</dbReference>
<evidence type="ECO:0000256" key="1">
    <source>
        <dbReference type="ARBA" id="ARBA00023015"/>
    </source>
</evidence>
<dbReference type="PRINTS" id="PR00455">
    <property type="entry name" value="HTHTETR"/>
</dbReference>
<evidence type="ECO:0000313" key="7">
    <source>
        <dbReference type="Proteomes" id="UP000432015"/>
    </source>
</evidence>
<feature type="DNA-binding region" description="H-T-H motif" evidence="4">
    <location>
        <begin position="28"/>
        <end position="47"/>
    </location>
</feature>
<organism evidence="6 7">
    <name type="scientific">Actinomadura litoris</name>
    <dbReference type="NCBI Taxonomy" id="2678616"/>
    <lineage>
        <taxon>Bacteria</taxon>
        <taxon>Bacillati</taxon>
        <taxon>Actinomycetota</taxon>
        <taxon>Actinomycetes</taxon>
        <taxon>Streptosporangiales</taxon>
        <taxon>Thermomonosporaceae</taxon>
        <taxon>Actinomadura</taxon>
    </lineage>
</organism>
<evidence type="ECO:0000256" key="4">
    <source>
        <dbReference type="PROSITE-ProRule" id="PRU00335"/>
    </source>
</evidence>
<dbReference type="PANTHER" id="PTHR30055:SF234">
    <property type="entry name" value="HTH-TYPE TRANSCRIPTIONAL REGULATOR BETI"/>
    <property type="match status" value="1"/>
</dbReference>
<evidence type="ECO:0000256" key="3">
    <source>
        <dbReference type="ARBA" id="ARBA00023163"/>
    </source>
</evidence>
<dbReference type="InterPro" id="IPR036271">
    <property type="entry name" value="Tet_transcr_reg_TetR-rel_C_sf"/>
</dbReference>
<protein>
    <submittedName>
        <fullName evidence="6">TetR family transcriptional regulator</fullName>
    </submittedName>
</protein>